<dbReference type="Proteomes" id="UP001549047">
    <property type="component" value="Unassembled WGS sequence"/>
</dbReference>
<dbReference type="PROSITE" id="PS50885">
    <property type="entry name" value="HAMP"/>
    <property type="match status" value="2"/>
</dbReference>
<name>A0ABV2IUL9_9HYPH</name>
<evidence type="ECO:0000259" key="8">
    <source>
        <dbReference type="PROSITE" id="PS50885"/>
    </source>
</evidence>
<evidence type="ECO:0000313" key="10">
    <source>
        <dbReference type="Proteomes" id="UP001549047"/>
    </source>
</evidence>
<dbReference type="PANTHER" id="PTHR43531:SF11">
    <property type="entry name" value="METHYL-ACCEPTING CHEMOTAXIS PROTEIN 3"/>
    <property type="match status" value="1"/>
</dbReference>
<accession>A0ABV2IUL9</accession>
<proteinExistence type="inferred from homology"/>
<dbReference type="EMBL" id="JBEPMB010000001">
    <property type="protein sequence ID" value="MET3612143.1"/>
    <property type="molecule type" value="Genomic_DNA"/>
</dbReference>
<dbReference type="InterPro" id="IPR051310">
    <property type="entry name" value="MCP_chemotaxis"/>
</dbReference>
<dbReference type="Gene3D" id="1.10.287.950">
    <property type="entry name" value="Methyl-accepting chemotaxis protein"/>
    <property type="match status" value="1"/>
</dbReference>
<evidence type="ECO:0000256" key="2">
    <source>
        <dbReference type="ARBA" id="ARBA00029447"/>
    </source>
</evidence>
<dbReference type="Pfam" id="PF00015">
    <property type="entry name" value="MCPsignal"/>
    <property type="match status" value="1"/>
</dbReference>
<keyword evidence="1" id="KW-0145">Chemotaxis</keyword>
<keyword evidence="4" id="KW-0175">Coiled coil</keyword>
<dbReference type="PRINTS" id="PR00260">
    <property type="entry name" value="CHEMTRNSDUCR"/>
</dbReference>
<dbReference type="SUPFAM" id="SSF58104">
    <property type="entry name" value="Methyl-accepting chemotaxis protein (MCP) signaling domain"/>
    <property type="match status" value="1"/>
</dbReference>
<evidence type="ECO:0000256" key="6">
    <source>
        <dbReference type="SAM" id="Phobius"/>
    </source>
</evidence>
<feature type="region of interest" description="Disordered" evidence="5">
    <location>
        <begin position="271"/>
        <end position="291"/>
    </location>
</feature>
<gene>
    <name evidence="9" type="ORF">ABID16_000448</name>
</gene>
<evidence type="ECO:0000256" key="3">
    <source>
        <dbReference type="PROSITE-ProRule" id="PRU00284"/>
    </source>
</evidence>
<dbReference type="InterPro" id="IPR004090">
    <property type="entry name" value="Chemotax_Me-accpt_rcpt"/>
</dbReference>
<keyword evidence="6" id="KW-0472">Membrane</keyword>
<reference evidence="9 10" key="1">
    <citation type="submission" date="2024-06" db="EMBL/GenBank/DDBJ databases">
        <title>Genomic Encyclopedia of Type Strains, Phase IV (KMG-IV): sequencing the most valuable type-strain genomes for metagenomic binning, comparative biology and taxonomic classification.</title>
        <authorList>
            <person name="Goeker M."/>
        </authorList>
    </citation>
    <scope>NUCLEOTIDE SEQUENCE [LARGE SCALE GENOMIC DNA]</scope>
    <source>
        <strain evidence="9 10">DSM 29780</strain>
    </source>
</reference>
<organism evidence="9 10">
    <name type="scientific">Rhizobium aquaticum</name>
    <dbReference type="NCBI Taxonomy" id="1549636"/>
    <lineage>
        <taxon>Bacteria</taxon>
        <taxon>Pseudomonadati</taxon>
        <taxon>Pseudomonadota</taxon>
        <taxon>Alphaproteobacteria</taxon>
        <taxon>Hyphomicrobiales</taxon>
        <taxon>Rhizobiaceae</taxon>
        <taxon>Rhizobium/Agrobacterium group</taxon>
        <taxon>Rhizobium</taxon>
    </lineage>
</organism>
<feature type="domain" description="HAMP" evidence="8">
    <location>
        <begin position="291"/>
        <end position="343"/>
    </location>
</feature>
<dbReference type="SMART" id="SM00304">
    <property type="entry name" value="HAMP"/>
    <property type="match status" value="2"/>
</dbReference>
<keyword evidence="10" id="KW-1185">Reference proteome</keyword>
<feature type="coiled-coil region" evidence="4">
    <location>
        <begin position="360"/>
        <end position="387"/>
    </location>
</feature>
<feature type="domain" description="Methyl-accepting transducer" evidence="7">
    <location>
        <begin position="348"/>
        <end position="577"/>
    </location>
</feature>
<dbReference type="InterPro" id="IPR004089">
    <property type="entry name" value="MCPsignal_dom"/>
</dbReference>
<feature type="domain" description="HAMP" evidence="8">
    <location>
        <begin position="210"/>
        <end position="263"/>
    </location>
</feature>
<evidence type="ECO:0000256" key="5">
    <source>
        <dbReference type="SAM" id="MobiDB-lite"/>
    </source>
</evidence>
<evidence type="ECO:0000313" key="9">
    <source>
        <dbReference type="EMBL" id="MET3612143.1"/>
    </source>
</evidence>
<dbReference type="PANTHER" id="PTHR43531">
    <property type="entry name" value="PROTEIN ICFG"/>
    <property type="match status" value="1"/>
</dbReference>
<feature type="transmembrane region" description="Helical" evidence="6">
    <location>
        <begin position="9"/>
        <end position="29"/>
    </location>
</feature>
<dbReference type="CDD" id="cd11386">
    <property type="entry name" value="MCP_signal"/>
    <property type="match status" value="1"/>
</dbReference>
<feature type="transmembrane region" description="Helical" evidence="6">
    <location>
        <begin position="187"/>
        <end position="207"/>
    </location>
</feature>
<feature type="region of interest" description="Disordered" evidence="5">
    <location>
        <begin position="601"/>
        <end position="685"/>
    </location>
</feature>
<dbReference type="Gene3D" id="6.10.340.10">
    <property type="match status" value="1"/>
</dbReference>
<keyword evidence="6" id="KW-1133">Transmembrane helix</keyword>
<dbReference type="Pfam" id="PF00672">
    <property type="entry name" value="HAMP"/>
    <property type="match status" value="1"/>
</dbReference>
<dbReference type="SMART" id="SM00283">
    <property type="entry name" value="MA"/>
    <property type="match status" value="1"/>
</dbReference>
<sequence>MKLSVSQRLWVSGVAAFVGIGSLVVVGWYSNSTVAGALSRSQVIDVIDKQINDLRFASEEIRLASMDVIIDRGGKTVSPERRAILEENTKLLKGGLGTVQSFVTSAGLKVDIGALGADIDKIVKAAGETLPQLVTSGAPDGDFDKIDDEIDEVGTRIKAVLDVVTKATSDAQIHEVDIAVDQSQKTLFLQFAIGAIAVLLASGLIAWQSRNIMLGLNAVRRSMNRIAEGDIATPVDGTARADEIGEIARVADILRKATVEKERAEAAARDARLSVDRERSENETERQRDEEEIRRCVTILAGGLARLAEGDLTQHIDDPFRADLERLRQDYNAAVTRLSSVIGNVTDQSSSIHASSVQIRTAADDLAKRTEQQAASLEETSSALEQITITMRSSTSKAEEAGAMVEGTKVQAEKSTAVVREAMQAMERIESASAEIGKIINVIDEIAFQTNLLALNAGVEAARAGDAGKGFAVVAQEVRELANRAAGAAKDIKQLVARSGAEVQTGAELVTATGQALRAIGADVVKINEHMISIVSAAREQNAGLAEINTAIGQMDHVTQQNAAMVEQTNAACQTLNEDTTRLENVISQFRTKLGIPAQTRSDRPAVHANTPIPPRAPVVSTGVKPAVAPAQPGQRPRTSPAQKLMGRLENAFGGSPAPARSTVQSSGQRASTQASPSTDQWEEF</sequence>
<dbReference type="CDD" id="cd06225">
    <property type="entry name" value="HAMP"/>
    <property type="match status" value="1"/>
</dbReference>
<keyword evidence="6" id="KW-0812">Transmembrane</keyword>
<evidence type="ECO:0000256" key="4">
    <source>
        <dbReference type="SAM" id="Coils"/>
    </source>
</evidence>
<keyword evidence="3" id="KW-0807">Transducer</keyword>
<comment type="similarity">
    <text evidence="2">Belongs to the methyl-accepting chemotaxis (MCP) protein family.</text>
</comment>
<dbReference type="RefSeq" id="WP_354554728.1">
    <property type="nucleotide sequence ID" value="NZ_JBEPMB010000001.1"/>
</dbReference>
<protein>
    <submittedName>
        <fullName evidence="9">Methyl-accepting chemotaxis protein</fullName>
    </submittedName>
</protein>
<feature type="compositionally biased region" description="Polar residues" evidence="5">
    <location>
        <begin position="662"/>
        <end position="685"/>
    </location>
</feature>
<comment type="caution">
    <text evidence="9">The sequence shown here is derived from an EMBL/GenBank/DDBJ whole genome shotgun (WGS) entry which is preliminary data.</text>
</comment>
<evidence type="ECO:0000256" key="1">
    <source>
        <dbReference type="ARBA" id="ARBA00022500"/>
    </source>
</evidence>
<dbReference type="InterPro" id="IPR003660">
    <property type="entry name" value="HAMP_dom"/>
</dbReference>
<evidence type="ECO:0000259" key="7">
    <source>
        <dbReference type="PROSITE" id="PS50111"/>
    </source>
</evidence>
<dbReference type="PROSITE" id="PS50111">
    <property type="entry name" value="CHEMOTAXIS_TRANSDUC_2"/>
    <property type="match status" value="1"/>
</dbReference>